<dbReference type="GO" id="GO:0033281">
    <property type="term" value="C:TAT protein transport complex"/>
    <property type="evidence" value="ECO:0007669"/>
    <property type="project" value="UniProtKB-UniRule"/>
</dbReference>
<evidence type="ECO:0000256" key="11">
    <source>
        <dbReference type="SAM" id="MobiDB-lite"/>
    </source>
</evidence>
<keyword evidence="7 10" id="KW-0811">Translocation</keyword>
<dbReference type="NCBIfam" id="TIGR01410">
    <property type="entry name" value="tatB"/>
    <property type="match status" value="1"/>
</dbReference>
<keyword evidence="4 10" id="KW-0812">Transmembrane</keyword>
<feature type="compositionally biased region" description="Polar residues" evidence="11">
    <location>
        <begin position="88"/>
        <end position="100"/>
    </location>
</feature>
<dbReference type="HAMAP" id="MF_00236">
    <property type="entry name" value="TatA_E"/>
    <property type="match status" value="1"/>
</dbReference>
<reference evidence="13" key="1">
    <citation type="submission" date="2016-02" db="EMBL/GenBank/DDBJ databases">
        <authorList>
            <person name="Holder M.E."/>
            <person name="Ajami N.J."/>
            <person name="Petrosino J.F."/>
        </authorList>
    </citation>
    <scope>NUCLEOTIDE SEQUENCE [LARGE SCALE GENOMIC DNA]</scope>
    <source>
        <strain evidence="13">DSM 12838</strain>
    </source>
</reference>
<evidence type="ECO:0000256" key="1">
    <source>
        <dbReference type="ARBA" id="ARBA00004167"/>
    </source>
</evidence>
<evidence type="ECO:0000256" key="5">
    <source>
        <dbReference type="ARBA" id="ARBA00022927"/>
    </source>
</evidence>
<accession>A0A120KND8</accession>
<sequence>MFGIGSTELLVILVVALIVIGPAKLPEIARSLGKALGEFRRVSTDVKRTIEMEVEHEEQKAKAEKARKELFPEGEATGKTAAADSGAAETSTDAATNASGSDGDAKA</sequence>
<dbReference type="OrthoDB" id="9810561at2"/>
<dbReference type="InterPro" id="IPR006312">
    <property type="entry name" value="TatA/E"/>
</dbReference>
<feature type="compositionally biased region" description="Basic and acidic residues" evidence="11">
    <location>
        <begin position="55"/>
        <end position="71"/>
    </location>
</feature>
<evidence type="ECO:0000256" key="3">
    <source>
        <dbReference type="ARBA" id="ARBA00022475"/>
    </source>
</evidence>
<dbReference type="InterPro" id="IPR018448">
    <property type="entry name" value="TatB"/>
</dbReference>
<evidence type="ECO:0000256" key="7">
    <source>
        <dbReference type="ARBA" id="ARBA00023010"/>
    </source>
</evidence>
<dbReference type="PANTHER" id="PTHR33162:SF1">
    <property type="entry name" value="SEC-INDEPENDENT PROTEIN TRANSLOCASE PROTEIN TATA, CHLOROPLASTIC"/>
    <property type="match status" value="1"/>
</dbReference>
<comment type="similarity">
    <text evidence="10">Belongs to the TatA/E family.</text>
</comment>
<comment type="subcellular location">
    <subcellularLocation>
        <location evidence="10">Cell membrane</location>
        <topology evidence="10">Single-pass membrane protein</topology>
    </subcellularLocation>
    <subcellularLocation>
        <location evidence="1">Membrane</location>
        <topology evidence="1">Single-pass membrane protein</topology>
    </subcellularLocation>
</comment>
<keyword evidence="5 10" id="KW-0653">Protein transport</keyword>
<comment type="function">
    <text evidence="9">Part of the twin-arginine translocation (Tat) system that transports large folded proteins containing a characteristic twin-arginine motif in their signal peptide across the thylakoid membrane. Involved in delta pH-dependent protein transport required for chloroplast development, especially thylakoid membrane formation. TATC and TATB mediate precursor recognition, whereas TATA facilitates translocation.</text>
</comment>
<keyword evidence="6 10" id="KW-1133">Transmembrane helix</keyword>
<evidence type="ECO:0000256" key="10">
    <source>
        <dbReference type="HAMAP-Rule" id="MF_00236"/>
    </source>
</evidence>
<feature type="region of interest" description="Disordered" evidence="11">
    <location>
        <begin position="55"/>
        <end position="107"/>
    </location>
</feature>
<keyword evidence="3 10" id="KW-1003">Cell membrane</keyword>
<dbReference type="KEGG" id="doa:AXF15_12685"/>
<dbReference type="Pfam" id="PF02416">
    <property type="entry name" value="TatA_B_E"/>
    <property type="match status" value="1"/>
</dbReference>
<dbReference type="GO" id="GO:0008320">
    <property type="term" value="F:protein transmembrane transporter activity"/>
    <property type="evidence" value="ECO:0007669"/>
    <property type="project" value="UniProtKB-UniRule"/>
</dbReference>
<evidence type="ECO:0000256" key="9">
    <source>
        <dbReference type="ARBA" id="ARBA00025340"/>
    </source>
</evidence>
<organism evidence="12 13">
    <name type="scientific">Desulfomicrobium orale DSM 12838</name>
    <dbReference type="NCBI Taxonomy" id="888061"/>
    <lineage>
        <taxon>Bacteria</taxon>
        <taxon>Pseudomonadati</taxon>
        <taxon>Thermodesulfobacteriota</taxon>
        <taxon>Desulfovibrionia</taxon>
        <taxon>Desulfovibrionales</taxon>
        <taxon>Desulfomicrobiaceae</taxon>
        <taxon>Desulfomicrobium</taxon>
    </lineage>
</organism>
<dbReference type="InterPro" id="IPR003369">
    <property type="entry name" value="TatA/B/E"/>
</dbReference>
<dbReference type="Gene3D" id="1.20.5.3310">
    <property type="match status" value="1"/>
</dbReference>
<gene>
    <name evidence="10" type="primary">tatA</name>
    <name evidence="12" type="ORF">AXF15_12685</name>
</gene>
<name>A0A120KND8_9BACT</name>
<dbReference type="RefSeq" id="WP_066608233.1">
    <property type="nucleotide sequence ID" value="NZ_CP014230.1"/>
</dbReference>
<evidence type="ECO:0000256" key="8">
    <source>
        <dbReference type="ARBA" id="ARBA00023136"/>
    </source>
</evidence>
<evidence type="ECO:0000313" key="13">
    <source>
        <dbReference type="Proteomes" id="UP000063964"/>
    </source>
</evidence>
<proteinExistence type="inferred from homology"/>
<comment type="subunit">
    <text evidence="10">Forms a complex with TatC.</text>
</comment>
<keyword evidence="13" id="KW-1185">Reference proteome</keyword>
<protein>
    <recommendedName>
        <fullName evidence="10">Sec-independent protein translocase protein TatA</fullName>
    </recommendedName>
</protein>
<dbReference type="EMBL" id="CP014230">
    <property type="protein sequence ID" value="AMD93871.1"/>
    <property type="molecule type" value="Genomic_DNA"/>
</dbReference>
<keyword evidence="8 10" id="KW-0472">Membrane</keyword>
<dbReference type="PRINTS" id="PR01506">
    <property type="entry name" value="TATBPROTEIN"/>
</dbReference>
<evidence type="ECO:0000313" key="12">
    <source>
        <dbReference type="EMBL" id="AMD93871.1"/>
    </source>
</evidence>
<dbReference type="AlphaFoldDB" id="A0A120KND8"/>
<evidence type="ECO:0000256" key="4">
    <source>
        <dbReference type="ARBA" id="ARBA00022692"/>
    </source>
</evidence>
<dbReference type="GO" id="GO:0043953">
    <property type="term" value="P:protein transport by the Tat complex"/>
    <property type="evidence" value="ECO:0007669"/>
    <property type="project" value="UniProtKB-UniRule"/>
</dbReference>
<evidence type="ECO:0000256" key="2">
    <source>
        <dbReference type="ARBA" id="ARBA00022448"/>
    </source>
</evidence>
<evidence type="ECO:0000256" key="6">
    <source>
        <dbReference type="ARBA" id="ARBA00022989"/>
    </source>
</evidence>
<comment type="function">
    <text evidence="10">Part of the twin-arginine translocation (Tat) system that transports large folded proteins containing a characteristic twin-arginine motif in their signal peptide across membranes. TatA could form the protein-conducting channel of the Tat system.</text>
</comment>
<dbReference type="GO" id="GO:0006886">
    <property type="term" value="P:intracellular protein transport"/>
    <property type="evidence" value="ECO:0007669"/>
    <property type="project" value="UniProtKB-ARBA"/>
</dbReference>
<dbReference type="PANTHER" id="PTHR33162">
    <property type="entry name" value="SEC-INDEPENDENT PROTEIN TRANSLOCASE PROTEIN TATA, CHLOROPLASTIC"/>
    <property type="match status" value="1"/>
</dbReference>
<keyword evidence="2 10" id="KW-0813">Transport</keyword>
<dbReference type="STRING" id="888061.AXF15_12685"/>
<dbReference type="Proteomes" id="UP000063964">
    <property type="component" value="Chromosome"/>
</dbReference>